<dbReference type="AlphaFoldDB" id="A0A8K0X5I3"/>
<organism evidence="2 3">
    <name type="scientific">Plectosphaerella cucumerina</name>
    <dbReference type="NCBI Taxonomy" id="40658"/>
    <lineage>
        <taxon>Eukaryota</taxon>
        <taxon>Fungi</taxon>
        <taxon>Dikarya</taxon>
        <taxon>Ascomycota</taxon>
        <taxon>Pezizomycotina</taxon>
        <taxon>Sordariomycetes</taxon>
        <taxon>Hypocreomycetidae</taxon>
        <taxon>Glomerellales</taxon>
        <taxon>Plectosphaerellaceae</taxon>
        <taxon>Plectosphaerella</taxon>
    </lineage>
</organism>
<dbReference type="PANTHER" id="PTHR43792:SF13">
    <property type="entry name" value="ACETYLTRANSFERASE"/>
    <property type="match status" value="1"/>
</dbReference>
<name>A0A8K0X5I3_9PEZI</name>
<dbReference type="InterPro" id="IPR000182">
    <property type="entry name" value="GNAT_dom"/>
</dbReference>
<dbReference type="Gene3D" id="3.40.630.30">
    <property type="match status" value="1"/>
</dbReference>
<keyword evidence="3" id="KW-1185">Reference proteome</keyword>
<comment type="caution">
    <text evidence="2">The sequence shown here is derived from an EMBL/GenBank/DDBJ whole genome shotgun (WGS) entry which is preliminary data.</text>
</comment>
<dbReference type="EMBL" id="JAGPXD010000002">
    <property type="protein sequence ID" value="KAH7367858.1"/>
    <property type="molecule type" value="Genomic_DNA"/>
</dbReference>
<gene>
    <name evidence="2" type="ORF">B0T11DRAFT_58440</name>
</gene>
<evidence type="ECO:0000259" key="1">
    <source>
        <dbReference type="PROSITE" id="PS51186"/>
    </source>
</evidence>
<sequence>MSPPSPFALVTPDIIFLPTPWAGEIEAYRTLFRKLHADADFCQVAFGGLFGPVEWSDEETRRILIERDGAIRWGIRGMGDWALGMLPTDAEGRTAFHTLPGRLLRNEKEQVRLVTGEAFDELLRLTDRVQWVGYTCVRDATTAGGTITDTYVAGEEADLPPWEEMAEIRYGMDPGFTGRGIATRAAQVVMAWAVEERGVRRFIGATMKGNLASQRLLGRLGFKQSDTNYFKEEELGIEWTKDV</sequence>
<dbReference type="Proteomes" id="UP000813385">
    <property type="component" value="Unassembled WGS sequence"/>
</dbReference>
<dbReference type="InterPro" id="IPR051531">
    <property type="entry name" value="N-acetyltransferase"/>
</dbReference>
<accession>A0A8K0X5I3</accession>
<dbReference type="SUPFAM" id="SSF55729">
    <property type="entry name" value="Acyl-CoA N-acyltransferases (Nat)"/>
    <property type="match status" value="1"/>
</dbReference>
<dbReference type="OrthoDB" id="630895at2759"/>
<dbReference type="GO" id="GO:0016747">
    <property type="term" value="F:acyltransferase activity, transferring groups other than amino-acyl groups"/>
    <property type="evidence" value="ECO:0007669"/>
    <property type="project" value="InterPro"/>
</dbReference>
<proteinExistence type="predicted"/>
<dbReference type="InterPro" id="IPR016181">
    <property type="entry name" value="Acyl_CoA_acyltransferase"/>
</dbReference>
<protein>
    <recommendedName>
        <fullName evidence="1">N-acetyltransferase domain-containing protein</fullName>
    </recommendedName>
</protein>
<dbReference type="PANTHER" id="PTHR43792">
    <property type="entry name" value="GNAT FAMILY, PUTATIVE (AFU_ORTHOLOGUE AFUA_3G00765)-RELATED-RELATED"/>
    <property type="match status" value="1"/>
</dbReference>
<evidence type="ECO:0000313" key="3">
    <source>
        <dbReference type="Proteomes" id="UP000813385"/>
    </source>
</evidence>
<reference evidence="2" key="1">
    <citation type="journal article" date="2021" name="Nat. Commun.">
        <title>Genetic determinants of endophytism in the Arabidopsis root mycobiome.</title>
        <authorList>
            <person name="Mesny F."/>
            <person name="Miyauchi S."/>
            <person name="Thiergart T."/>
            <person name="Pickel B."/>
            <person name="Atanasova L."/>
            <person name="Karlsson M."/>
            <person name="Huettel B."/>
            <person name="Barry K.W."/>
            <person name="Haridas S."/>
            <person name="Chen C."/>
            <person name="Bauer D."/>
            <person name="Andreopoulos W."/>
            <person name="Pangilinan J."/>
            <person name="LaButti K."/>
            <person name="Riley R."/>
            <person name="Lipzen A."/>
            <person name="Clum A."/>
            <person name="Drula E."/>
            <person name="Henrissat B."/>
            <person name="Kohler A."/>
            <person name="Grigoriev I.V."/>
            <person name="Martin F.M."/>
            <person name="Hacquard S."/>
        </authorList>
    </citation>
    <scope>NUCLEOTIDE SEQUENCE</scope>
    <source>
        <strain evidence="2">MPI-CAGE-AT-0016</strain>
    </source>
</reference>
<evidence type="ECO:0000313" key="2">
    <source>
        <dbReference type="EMBL" id="KAH7367858.1"/>
    </source>
</evidence>
<feature type="domain" description="N-acetyltransferase" evidence="1">
    <location>
        <begin position="109"/>
        <end position="243"/>
    </location>
</feature>
<dbReference type="Pfam" id="PF13302">
    <property type="entry name" value="Acetyltransf_3"/>
    <property type="match status" value="1"/>
</dbReference>
<dbReference type="PROSITE" id="PS51186">
    <property type="entry name" value="GNAT"/>
    <property type="match status" value="1"/>
</dbReference>